<dbReference type="GeneID" id="60325136"/>
<dbReference type="EMBL" id="MK460246">
    <property type="protein sequence ID" value="QAX95610.1"/>
    <property type="molecule type" value="Genomic_DNA"/>
</dbReference>
<keyword evidence="2" id="KW-0378">Hydrolase</keyword>
<feature type="region of interest" description="Disordered" evidence="4">
    <location>
        <begin position="368"/>
        <end position="393"/>
    </location>
</feature>
<keyword evidence="1" id="KW-0547">Nucleotide-binding</keyword>
<protein>
    <submittedName>
        <fullName evidence="6">DNA primase/helicase</fullName>
    </submittedName>
</protein>
<keyword evidence="7" id="KW-1185">Reference proteome</keyword>
<dbReference type="Pfam" id="PF08706">
    <property type="entry name" value="D5_N"/>
    <property type="match status" value="1"/>
</dbReference>
<dbReference type="InterPro" id="IPR045455">
    <property type="entry name" value="NrS-1_pol-like_helicase"/>
</dbReference>
<dbReference type="PANTHER" id="PTHR35372">
    <property type="entry name" value="ATP BINDING PROTEIN-RELATED"/>
    <property type="match status" value="1"/>
</dbReference>
<sequence>MNGLTDLLEILGYVEGEYVSVNYQAPGGPFSSTVVEYVEDSDALQGMALALGNGRNLWFGVNPTRRRGEDEKGRGTAEDVTRLAGIWCDLDVKPGACRDLDHAHAVIDALSAILGHRPSAVVMSGNGLQPYWPIDDGLIAAEGAESMAEYSDELRADAAALLKRWGRLACIVADGLGAKIDRGVYDLARVLRVPGSYNLKDTDEPKLVTIDADTGAPLSLEELRDRLDEHGVAEYEGDRRTSHEVISKPDTWTFAPSVCEYFAPTIQAWHDEPITERHPWLVRVTVRLMSALRNKCLTEDGYNEARKMIADRFIAATGVERTFEVKSAFEWAIGHVATKTDAELATEMGGHLHLWERAAERQLDLAPMPAHDSAPQSTPPPTSSSAPTTDGSLAPVVDINARRGPVAPAVTLTDTGNADLLVEMYGGRLRYCPDTGKWLTWAGSRWEHGTDNGEAMVAARHVVEAIRLDEDSPKDVVQHRMRSLSRKGLENMVALAKTSPRMRVRLADLDAKPYELNTPSGVVDLATGYMAPHNPEGWHTKITGAGYNPAAAAPAWQEFLDNTFGSDPELIAYVQRLAGLAAIGKVSHHVMPFLFGGGSNGKSVLMDVLATVLGDYAITAPANFLLAGRDRHETEIARLHGARLVVCSEINADSKFDEAKVKVLTGGDILSGRYMRQDYFDFVPSHTLFLMGNHQPEVSAGGTSFWRRLRLIPFLHTVPPERRNPNLAVELVRDEGAAILAWVVAGARQIAADGLREPESVMAATKEYSEQEDALGRFVGECCLLTPGAIGGGVKPAMVHKAYQRWAIANGEDAMVSQIKLGRELSARFGVRSAVSNGVRHYAGLAMAPGWDLSNEWQGMAR</sequence>
<dbReference type="Gene3D" id="3.40.50.300">
    <property type="entry name" value="P-loop containing nucleotide triphosphate hydrolases"/>
    <property type="match status" value="1"/>
</dbReference>
<evidence type="ECO:0000256" key="2">
    <source>
        <dbReference type="ARBA" id="ARBA00022801"/>
    </source>
</evidence>
<reference evidence="6 7" key="1">
    <citation type="submission" date="2019-01" db="EMBL/GenBank/DDBJ databases">
        <authorList>
            <person name="Neitz A."/>
            <person name="Villela V."/>
            <person name="Anton S."/>
            <person name="Buhyoff S."/>
            <person name="Consani M."/>
            <person name="Davis D."/>
            <person name="Haas R."/>
            <person name="Heid C."/>
            <person name="Roop S."/>
            <person name="Braley A.B."/>
            <person name="Ettinger A.-S.H."/>
            <person name="Anders K.R."/>
            <person name="Garlena R.A."/>
            <person name="Russell D.A."/>
            <person name="Pope W.H."/>
            <person name="Jacobs-Sera D."/>
            <person name="Hendrix R.W."/>
            <person name="Hatfull G.F."/>
        </authorList>
    </citation>
    <scope>NUCLEOTIDE SEQUENCE [LARGE SCALE GENOMIC DNA]</scope>
</reference>
<accession>A0A411B5J1</accession>
<evidence type="ECO:0000256" key="3">
    <source>
        <dbReference type="ARBA" id="ARBA00022840"/>
    </source>
</evidence>
<evidence type="ECO:0000313" key="7">
    <source>
        <dbReference type="Proteomes" id="UP000290045"/>
    </source>
</evidence>
<dbReference type="GO" id="GO:0005524">
    <property type="term" value="F:ATP binding"/>
    <property type="evidence" value="ECO:0007669"/>
    <property type="project" value="UniProtKB-KW"/>
</dbReference>
<dbReference type="InterPro" id="IPR027417">
    <property type="entry name" value="P-loop_NTPase"/>
</dbReference>
<dbReference type="InterPro" id="IPR014818">
    <property type="entry name" value="Phage/plasmid_primase_P4_C"/>
</dbReference>
<evidence type="ECO:0000256" key="1">
    <source>
        <dbReference type="ARBA" id="ARBA00022741"/>
    </source>
</evidence>
<dbReference type="SMART" id="SM00885">
    <property type="entry name" value="D5_N"/>
    <property type="match status" value="1"/>
</dbReference>
<dbReference type="SUPFAM" id="SSF52540">
    <property type="entry name" value="P-loop containing nucleoside triphosphate hydrolases"/>
    <property type="match status" value="1"/>
</dbReference>
<evidence type="ECO:0000256" key="4">
    <source>
        <dbReference type="SAM" id="MobiDB-lite"/>
    </source>
</evidence>
<evidence type="ECO:0000259" key="5">
    <source>
        <dbReference type="PROSITE" id="PS51206"/>
    </source>
</evidence>
<gene>
    <name evidence="6" type="primary">71</name>
    <name evidence="6" type="ORF">SEA_NIBB_71</name>
</gene>
<feature type="domain" description="SF3 helicase" evidence="5">
    <location>
        <begin position="569"/>
        <end position="727"/>
    </location>
</feature>
<name>A0A411B5J1_9CAUD</name>
<dbReference type="GO" id="GO:0016787">
    <property type="term" value="F:hydrolase activity"/>
    <property type="evidence" value="ECO:0007669"/>
    <property type="project" value="UniProtKB-KW"/>
</dbReference>
<dbReference type="PROSITE" id="PS51206">
    <property type="entry name" value="SF3_HELICASE_1"/>
    <property type="match status" value="1"/>
</dbReference>
<dbReference type="PANTHER" id="PTHR35372:SF2">
    <property type="entry name" value="SF3 HELICASE DOMAIN-CONTAINING PROTEIN"/>
    <property type="match status" value="1"/>
</dbReference>
<dbReference type="Proteomes" id="UP000290045">
    <property type="component" value="Segment"/>
</dbReference>
<organism evidence="6 7">
    <name type="scientific">Mycobacterium phage Nibb</name>
    <dbReference type="NCBI Taxonomy" id="2510585"/>
    <lineage>
        <taxon>Viruses</taxon>
        <taxon>Duplodnaviria</taxon>
        <taxon>Heunggongvirae</taxon>
        <taxon>Uroviricota</taxon>
        <taxon>Caudoviricetes</taxon>
        <taxon>Weiservirinae</taxon>
        <taxon>Anayavirus</taxon>
        <taxon>Anayavirus nibb</taxon>
    </lineage>
</organism>
<proteinExistence type="predicted"/>
<dbReference type="Pfam" id="PF19263">
    <property type="entry name" value="DUF5906"/>
    <property type="match status" value="1"/>
</dbReference>
<dbReference type="KEGG" id="vg:60325136"/>
<dbReference type="InterPro" id="IPR051620">
    <property type="entry name" value="ORF904-like_C"/>
</dbReference>
<dbReference type="GO" id="GO:0004386">
    <property type="term" value="F:helicase activity"/>
    <property type="evidence" value="ECO:0007669"/>
    <property type="project" value="UniProtKB-KW"/>
</dbReference>
<keyword evidence="3" id="KW-0067">ATP-binding</keyword>
<evidence type="ECO:0000313" key="6">
    <source>
        <dbReference type="EMBL" id="QAX95610.1"/>
    </source>
</evidence>
<dbReference type="InterPro" id="IPR014015">
    <property type="entry name" value="Helicase_SF3_DNA-vir"/>
</dbReference>
<dbReference type="NCBIfam" id="TIGR01613">
    <property type="entry name" value="primase_Cterm"/>
    <property type="match status" value="1"/>
</dbReference>
<dbReference type="RefSeq" id="YP_009953659.1">
    <property type="nucleotide sequence ID" value="NC_051624.1"/>
</dbReference>
<keyword evidence="6" id="KW-0347">Helicase</keyword>
<dbReference type="InterPro" id="IPR006500">
    <property type="entry name" value="Helicase_put_C_phage/plasmid"/>
</dbReference>